<dbReference type="EMBL" id="WBVT01000023">
    <property type="protein sequence ID" value="KAB7790039.1"/>
    <property type="molecule type" value="Genomic_DNA"/>
</dbReference>
<reference evidence="2 3" key="1">
    <citation type="submission" date="2019-09" db="EMBL/GenBank/DDBJ databases">
        <title>Characterization of the phylogenetic diversity of two novel species belonging to the genus Bifidobacterium: Bifidobacterium cebidarum sp. nov. and Bifidobacterium leontopitheci sp. nov.</title>
        <authorList>
            <person name="Lugli G.A."/>
            <person name="Duranti S."/>
            <person name="Milani C."/>
            <person name="Turroni F."/>
            <person name="Ventura M."/>
        </authorList>
    </citation>
    <scope>NUCLEOTIDE SEQUENCE [LARGE SCALE GENOMIC DNA]</scope>
    <source>
        <strain evidence="2 3">LMG 31471</strain>
    </source>
</reference>
<keyword evidence="3" id="KW-1185">Reference proteome</keyword>
<dbReference type="Proteomes" id="UP000441772">
    <property type="component" value="Unassembled WGS sequence"/>
</dbReference>
<feature type="compositionally biased region" description="Polar residues" evidence="1">
    <location>
        <begin position="154"/>
        <end position="170"/>
    </location>
</feature>
<proteinExistence type="predicted"/>
<evidence type="ECO:0000313" key="3">
    <source>
        <dbReference type="Proteomes" id="UP000441772"/>
    </source>
</evidence>
<accession>A0A6I1GKR9</accession>
<dbReference type="AlphaFoldDB" id="A0A6I1GKR9"/>
<dbReference type="RefSeq" id="WP_152234785.1">
    <property type="nucleotide sequence ID" value="NZ_JBHSKZ010000026.1"/>
</dbReference>
<name>A0A6I1GKR9_9BIFI</name>
<comment type="caution">
    <text evidence="2">The sequence shown here is derived from an EMBL/GenBank/DDBJ whole genome shotgun (WGS) entry which is preliminary data.</text>
</comment>
<evidence type="ECO:0000313" key="2">
    <source>
        <dbReference type="EMBL" id="KAB7790039.1"/>
    </source>
</evidence>
<protein>
    <submittedName>
        <fullName evidence="2">Uncharacterized protein</fullName>
    </submittedName>
</protein>
<organism evidence="2 3">
    <name type="scientific">Bifidobacterium leontopitheci</name>
    <dbReference type="NCBI Taxonomy" id="2650774"/>
    <lineage>
        <taxon>Bacteria</taxon>
        <taxon>Bacillati</taxon>
        <taxon>Actinomycetota</taxon>
        <taxon>Actinomycetes</taxon>
        <taxon>Bifidobacteriales</taxon>
        <taxon>Bifidobacteriaceae</taxon>
        <taxon>Bifidobacterium</taxon>
    </lineage>
</organism>
<evidence type="ECO:0000256" key="1">
    <source>
        <dbReference type="SAM" id="MobiDB-lite"/>
    </source>
</evidence>
<gene>
    <name evidence="2" type="ORF">F7D09_1457</name>
</gene>
<feature type="region of interest" description="Disordered" evidence="1">
    <location>
        <begin position="148"/>
        <end position="174"/>
    </location>
</feature>
<sequence length="334" mass="36563">MSKEFTLTDLVNSYDEDDNIISVPPSGDDLDSPDRIAAQLEEDIKRGQVWLASDYGCFTDSGTATDIAESNDLYVMIVDVNADDPRLASVIPLSNDLRAETDDSLVIEQGSPLGIPMVAWPTIPAIIPIRLLSKPLKQFSPATADAIITDDPSKSASSDVVRRGNSQAGSESPFVENREDTIAVLVLWHAMCAKLPELRSEEERGSMAPDRAAYVRSLVEILGLSFEDAGAVVDGRLAMSREQEQRLTDAGVDPARFRTRSFHLPKDLLIEIEQPAYQQLAQQYSSTHEGDARLGLAKDAFMLAARKSGYGRNSWRSMIQQAMKTGADSDGTRK</sequence>